<dbReference type="SMART" id="SM00478">
    <property type="entry name" value="ENDO3c"/>
    <property type="match status" value="1"/>
</dbReference>
<protein>
    <submittedName>
        <fullName evidence="3">Base excision DNA repair protein</fullName>
    </submittedName>
</protein>
<dbReference type="Pfam" id="PF00730">
    <property type="entry name" value="HhH-GPD"/>
    <property type="match status" value="1"/>
</dbReference>
<dbReference type="SUPFAM" id="SSF48150">
    <property type="entry name" value="DNA-glycosylase"/>
    <property type="match status" value="1"/>
</dbReference>
<evidence type="ECO:0000313" key="4">
    <source>
        <dbReference type="Proteomes" id="UP000770015"/>
    </source>
</evidence>
<dbReference type="InterPro" id="IPR003265">
    <property type="entry name" value="HhH-GPD_domain"/>
</dbReference>
<feature type="region of interest" description="Disordered" evidence="1">
    <location>
        <begin position="1"/>
        <end position="74"/>
    </location>
</feature>
<dbReference type="EMBL" id="JAGSXJ010000002">
    <property type="protein sequence ID" value="KAH6695609.1"/>
    <property type="molecule type" value="Genomic_DNA"/>
</dbReference>
<feature type="compositionally biased region" description="Low complexity" evidence="1">
    <location>
        <begin position="16"/>
        <end position="43"/>
    </location>
</feature>
<dbReference type="Proteomes" id="UP000770015">
    <property type="component" value="Unassembled WGS sequence"/>
</dbReference>
<feature type="compositionally biased region" description="Polar residues" evidence="1">
    <location>
        <begin position="1"/>
        <end position="11"/>
    </location>
</feature>
<feature type="compositionally biased region" description="Basic and acidic residues" evidence="1">
    <location>
        <begin position="329"/>
        <end position="346"/>
    </location>
</feature>
<dbReference type="GO" id="GO:0006285">
    <property type="term" value="P:base-excision repair, AP site formation"/>
    <property type="evidence" value="ECO:0007669"/>
    <property type="project" value="UniProtKB-ARBA"/>
</dbReference>
<dbReference type="Gene3D" id="1.10.340.30">
    <property type="entry name" value="Hypothetical protein, domain 2"/>
    <property type="match status" value="1"/>
</dbReference>
<sequence>MARVTRSSVTRSMKKTSVASARVARTATAVTTTTPRARQTASAKAKPPNNTTSSLVKSPGTPPPSTLSNKKYSQWSRHAAASPFPNFPYPTPEECQTAHSILLDMHGAQVEANFNEADGPVDDWKYDRVMDALVVAALSQATSWANAKRAMASMKVVYGSPFAYDLIEQGGVEKLQNALRPGGMQNRKAKILLTLLRDVKARHGKWDLQYLFDVSDEEAVKEVVGYWGIGPKCAHCLLSICLKRDRFAVDVHCYRLAGRWGWLPKGADVKSAQAHLDARLPDGIKFALHYEMIVHGRECACCRGNGHGDLRACEFWTRYKKALAAGKSVKGEKLVREEQDEKEEKE</sequence>
<evidence type="ECO:0000256" key="1">
    <source>
        <dbReference type="SAM" id="MobiDB-lite"/>
    </source>
</evidence>
<dbReference type="CDD" id="cd00056">
    <property type="entry name" value="ENDO3c"/>
    <property type="match status" value="1"/>
</dbReference>
<dbReference type="GO" id="GO:0000702">
    <property type="term" value="F:oxidized base lesion DNA N-glycosylase activity"/>
    <property type="evidence" value="ECO:0007669"/>
    <property type="project" value="UniProtKB-ARBA"/>
</dbReference>
<evidence type="ECO:0000259" key="2">
    <source>
        <dbReference type="SMART" id="SM00478"/>
    </source>
</evidence>
<keyword evidence="4" id="KW-1185">Reference proteome</keyword>
<accession>A0A9P8VJC7</accession>
<dbReference type="OrthoDB" id="5607at2759"/>
<comment type="caution">
    <text evidence="3">The sequence shown here is derived from an EMBL/GenBank/DDBJ whole genome shotgun (WGS) entry which is preliminary data.</text>
</comment>
<feature type="domain" description="HhH-GPD" evidence="2">
    <location>
        <begin position="138"/>
        <end position="298"/>
    </location>
</feature>
<dbReference type="Gene3D" id="1.10.1670.10">
    <property type="entry name" value="Helix-hairpin-Helix base-excision DNA repair enzymes (C-terminal)"/>
    <property type="match status" value="1"/>
</dbReference>
<proteinExistence type="predicted"/>
<organism evidence="3 4">
    <name type="scientific">Plectosphaerella plurivora</name>
    <dbReference type="NCBI Taxonomy" id="936078"/>
    <lineage>
        <taxon>Eukaryota</taxon>
        <taxon>Fungi</taxon>
        <taxon>Dikarya</taxon>
        <taxon>Ascomycota</taxon>
        <taxon>Pezizomycotina</taxon>
        <taxon>Sordariomycetes</taxon>
        <taxon>Hypocreomycetidae</taxon>
        <taxon>Glomerellales</taxon>
        <taxon>Plectosphaerellaceae</taxon>
        <taxon>Plectosphaerella</taxon>
    </lineage>
</organism>
<name>A0A9P8VJC7_9PEZI</name>
<feature type="region of interest" description="Disordered" evidence="1">
    <location>
        <begin position="327"/>
        <end position="346"/>
    </location>
</feature>
<reference evidence="3" key="1">
    <citation type="journal article" date="2021" name="Nat. Commun.">
        <title>Genetic determinants of endophytism in the Arabidopsis root mycobiome.</title>
        <authorList>
            <person name="Mesny F."/>
            <person name="Miyauchi S."/>
            <person name="Thiergart T."/>
            <person name="Pickel B."/>
            <person name="Atanasova L."/>
            <person name="Karlsson M."/>
            <person name="Huettel B."/>
            <person name="Barry K.W."/>
            <person name="Haridas S."/>
            <person name="Chen C."/>
            <person name="Bauer D."/>
            <person name="Andreopoulos W."/>
            <person name="Pangilinan J."/>
            <person name="LaButti K."/>
            <person name="Riley R."/>
            <person name="Lipzen A."/>
            <person name="Clum A."/>
            <person name="Drula E."/>
            <person name="Henrissat B."/>
            <person name="Kohler A."/>
            <person name="Grigoriev I.V."/>
            <person name="Martin F.M."/>
            <person name="Hacquard S."/>
        </authorList>
    </citation>
    <scope>NUCLEOTIDE SEQUENCE</scope>
    <source>
        <strain evidence="3">MPI-SDFR-AT-0117</strain>
    </source>
</reference>
<dbReference type="AlphaFoldDB" id="A0A9P8VJC7"/>
<dbReference type="PANTHER" id="PTHR47203:SF1">
    <property type="entry name" value="HYPOTHETICAL BASE EXCISION DNA REPAIR PROTEIN (EUROFUNG)"/>
    <property type="match status" value="1"/>
</dbReference>
<dbReference type="PANTHER" id="PTHR47203">
    <property type="match status" value="1"/>
</dbReference>
<evidence type="ECO:0000313" key="3">
    <source>
        <dbReference type="EMBL" id="KAH6695609.1"/>
    </source>
</evidence>
<dbReference type="InterPro" id="IPR011257">
    <property type="entry name" value="DNA_glycosylase"/>
</dbReference>
<dbReference type="InterPro" id="IPR023170">
    <property type="entry name" value="HhH_base_excis_C"/>
</dbReference>
<gene>
    <name evidence="3" type="ORF">F5X68DRAFT_198643</name>
</gene>